<reference evidence="3 4" key="1">
    <citation type="submission" date="2018-05" db="EMBL/GenBank/DDBJ databases">
        <authorList>
            <person name="Lanie J.A."/>
            <person name="Ng W.-L."/>
            <person name="Kazmierczak K.M."/>
            <person name="Andrzejewski T.M."/>
            <person name="Davidsen T.M."/>
            <person name="Wayne K.J."/>
            <person name="Tettelin H."/>
            <person name="Glass J.I."/>
            <person name="Rusch D."/>
            <person name="Podicherti R."/>
            <person name="Tsui H.-C.T."/>
            <person name="Winkler M.E."/>
        </authorList>
    </citation>
    <scope>NUCLEOTIDE SEQUENCE [LARGE SCALE GENOMIC DNA]</scope>
    <source>
        <strain evidence="3 4">BUT-10</strain>
    </source>
</reference>
<accession>A0A328BIU0</accession>
<feature type="transmembrane region" description="Helical" evidence="2">
    <location>
        <begin position="392"/>
        <end position="420"/>
    </location>
</feature>
<dbReference type="OrthoDB" id="9764596at2"/>
<evidence type="ECO:0000313" key="3">
    <source>
        <dbReference type="EMBL" id="RAK66321.1"/>
    </source>
</evidence>
<dbReference type="PANTHER" id="PTHR11328:SF24">
    <property type="entry name" value="MAJOR FACILITATOR SUPERFAMILY (MFS) PROFILE DOMAIN-CONTAINING PROTEIN"/>
    <property type="match status" value="1"/>
</dbReference>
<evidence type="ECO:0000313" key="4">
    <source>
        <dbReference type="Proteomes" id="UP000249524"/>
    </source>
</evidence>
<dbReference type="GO" id="GO:0015293">
    <property type="term" value="F:symporter activity"/>
    <property type="evidence" value="ECO:0007669"/>
    <property type="project" value="InterPro"/>
</dbReference>
<feature type="transmembrane region" description="Helical" evidence="2">
    <location>
        <begin position="440"/>
        <end position="464"/>
    </location>
</feature>
<sequence>MSTDAPAPSTARRLNFPTRFFYGFGSVAFGVKDNGFSYFLAFFYAQVMGLPAGTVGLAIAGALILDAFIDPIIGQLSDNTRSKWGRRHPFMYAAAIPVAVSYLLLWNPPKGWEDGALIAYLMSTAILIRSFISCYEIPSAALAAELTTEYDERTRLLSYRYLFAWMGGLAMYGLALAVFLRPTEQYPVGQLNPEGYANYGLFAGGLMLLAILVSAIGTHRQIPHLREPPSEHLTFGRLAREMVGTLSNRNFLMILASSFFLYAGIGLGFAINLYFSTYFWEFTSAEIAAFTFSSLTAAILAFLVAPQVAKRFDKKPAAMILIPAALLVAIGPIVLRLLGAFPANDSPLIFGVIFATNIFAVGIGIVANILFSSMIADVVEDSELQTGRRQEGLFFAAVAFINKSVSGLGIFASGLIVAAINFPTGARPGEVPEATVRALGLVYVPTQVALYGVATILLLGYGITRKSHMETLRKLAAAADLAQEGEPASSIGRLS</sequence>
<dbReference type="GO" id="GO:0005886">
    <property type="term" value="C:plasma membrane"/>
    <property type="evidence" value="ECO:0007669"/>
    <property type="project" value="TreeGrafter"/>
</dbReference>
<dbReference type="Pfam" id="PF13347">
    <property type="entry name" value="MFS_2"/>
    <property type="match status" value="1"/>
</dbReference>
<dbReference type="SUPFAM" id="SSF103473">
    <property type="entry name" value="MFS general substrate transporter"/>
    <property type="match status" value="1"/>
</dbReference>
<proteinExistence type="inferred from homology"/>
<keyword evidence="4" id="KW-1185">Reference proteome</keyword>
<name>A0A328BIU0_9CAUL</name>
<feature type="transmembrane region" description="Helical" evidence="2">
    <location>
        <begin position="20"/>
        <end position="44"/>
    </location>
</feature>
<organism evidence="3 4">
    <name type="scientific">Phenylobacterium kunshanense</name>
    <dbReference type="NCBI Taxonomy" id="1445034"/>
    <lineage>
        <taxon>Bacteria</taxon>
        <taxon>Pseudomonadati</taxon>
        <taxon>Pseudomonadota</taxon>
        <taxon>Alphaproteobacteria</taxon>
        <taxon>Caulobacterales</taxon>
        <taxon>Caulobacteraceae</taxon>
        <taxon>Phenylobacterium</taxon>
    </lineage>
</organism>
<feature type="transmembrane region" description="Helical" evidence="2">
    <location>
        <begin position="199"/>
        <end position="217"/>
    </location>
</feature>
<dbReference type="PANTHER" id="PTHR11328">
    <property type="entry name" value="MAJOR FACILITATOR SUPERFAMILY DOMAIN-CONTAINING PROTEIN"/>
    <property type="match status" value="1"/>
</dbReference>
<feature type="transmembrane region" description="Helical" evidence="2">
    <location>
        <begin position="347"/>
        <end position="371"/>
    </location>
</feature>
<evidence type="ECO:0000256" key="1">
    <source>
        <dbReference type="ARBA" id="ARBA00009617"/>
    </source>
</evidence>
<feature type="transmembrane region" description="Helical" evidence="2">
    <location>
        <begin position="159"/>
        <end position="179"/>
    </location>
</feature>
<protein>
    <recommendedName>
        <fullName evidence="5">Sugar transporter</fullName>
    </recommendedName>
</protein>
<feature type="transmembrane region" description="Helical" evidence="2">
    <location>
        <begin position="50"/>
        <end position="69"/>
    </location>
</feature>
<keyword evidence="2" id="KW-0472">Membrane</keyword>
<dbReference type="EMBL" id="QFYS01000003">
    <property type="protein sequence ID" value="RAK66321.1"/>
    <property type="molecule type" value="Genomic_DNA"/>
</dbReference>
<dbReference type="InterPro" id="IPR036259">
    <property type="entry name" value="MFS_trans_sf"/>
</dbReference>
<dbReference type="Proteomes" id="UP000249524">
    <property type="component" value="Unassembled WGS sequence"/>
</dbReference>
<evidence type="ECO:0008006" key="5">
    <source>
        <dbReference type="Google" id="ProtNLM"/>
    </source>
</evidence>
<dbReference type="InterPro" id="IPR039672">
    <property type="entry name" value="MFS_2"/>
</dbReference>
<feature type="transmembrane region" description="Helical" evidence="2">
    <location>
        <begin position="118"/>
        <end position="138"/>
    </location>
</feature>
<keyword evidence="2" id="KW-1133">Transmembrane helix</keyword>
<feature type="transmembrane region" description="Helical" evidence="2">
    <location>
        <begin position="317"/>
        <end position="335"/>
    </location>
</feature>
<evidence type="ECO:0000256" key="2">
    <source>
        <dbReference type="SAM" id="Phobius"/>
    </source>
</evidence>
<dbReference type="RefSeq" id="WP_111275630.1">
    <property type="nucleotide sequence ID" value="NZ_QFYS01000003.1"/>
</dbReference>
<keyword evidence="2" id="KW-0812">Transmembrane</keyword>
<feature type="transmembrane region" description="Helical" evidence="2">
    <location>
        <begin position="287"/>
        <end position="305"/>
    </location>
</feature>
<comment type="caution">
    <text evidence="3">The sequence shown here is derived from an EMBL/GenBank/DDBJ whole genome shotgun (WGS) entry which is preliminary data.</text>
</comment>
<dbReference type="GO" id="GO:0008643">
    <property type="term" value="P:carbohydrate transport"/>
    <property type="evidence" value="ECO:0007669"/>
    <property type="project" value="InterPro"/>
</dbReference>
<comment type="similarity">
    <text evidence="1">Belongs to the sodium:galactoside symporter (TC 2.A.2) family.</text>
</comment>
<feature type="transmembrane region" description="Helical" evidence="2">
    <location>
        <begin position="251"/>
        <end position="275"/>
    </location>
</feature>
<dbReference type="Gene3D" id="1.20.1250.20">
    <property type="entry name" value="MFS general substrate transporter like domains"/>
    <property type="match status" value="1"/>
</dbReference>
<gene>
    <name evidence="3" type="ORF">DJ019_08700</name>
</gene>
<dbReference type="AlphaFoldDB" id="A0A328BIU0"/>
<feature type="transmembrane region" description="Helical" evidence="2">
    <location>
        <begin position="90"/>
        <end position="106"/>
    </location>
</feature>